<evidence type="ECO:0000313" key="2">
    <source>
        <dbReference type="EMBL" id="TDX29126.1"/>
    </source>
</evidence>
<comment type="caution">
    <text evidence="2">The sequence shown here is derived from an EMBL/GenBank/DDBJ whole genome shotgun (WGS) entry which is preliminary data.</text>
</comment>
<sequence>MGTVTELRPQRDAGYLDADTQLGRTYLVLRDASYWMQLHEIAESIQVRFKVVDSHAAISARIRDLRNQCGLTIMRRRRTASTADEYRMQGGYKPTPAPQGDMFGGDVA</sequence>
<evidence type="ECO:0000256" key="1">
    <source>
        <dbReference type="SAM" id="MobiDB-lite"/>
    </source>
</evidence>
<proteinExistence type="predicted"/>
<name>A0A4R8G1Z7_9GAMM</name>
<feature type="region of interest" description="Disordered" evidence="1">
    <location>
        <begin position="84"/>
        <end position="108"/>
    </location>
</feature>
<dbReference type="RefSeq" id="WP_134017966.1">
    <property type="nucleotide sequence ID" value="NZ_SOEC01000008.1"/>
</dbReference>
<reference evidence="2 3" key="1">
    <citation type="submission" date="2019-03" db="EMBL/GenBank/DDBJ databases">
        <title>Freshwater and sediment microbial communities from various areas in North America, analyzing microbe dynamics in response to fracking.</title>
        <authorList>
            <person name="Lamendella R."/>
        </authorList>
    </citation>
    <scope>NUCLEOTIDE SEQUENCE [LARGE SCALE GENOMIC DNA]</scope>
    <source>
        <strain evidence="2 3">6_TX</strain>
    </source>
</reference>
<dbReference type="AlphaFoldDB" id="A0A4R8G1Z7"/>
<dbReference type="OrthoDB" id="6167715at2"/>
<protein>
    <submittedName>
        <fullName evidence="2">Uncharacterized protein</fullName>
    </submittedName>
</protein>
<organism evidence="2 3">
    <name type="scientific">Modicisalibacter xianhensis</name>
    <dbReference type="NCBI Taxonomy" id="442341"/>
    <lineage>
        <taxon>Bacteria</taxon>
        <taxon>Pseudomonadati</taxon>
        <taxon>Pseudomonadota</taxon>
        <taxon>Gammaproteobacteria</taxon>
        <taxon>Oceanospirillales</taxon>
        <taxon>Halomonadaceae</taxon>
        <taxon>Modicisalibacter</taxon>
    </lineage>
</organism>
<evidence type="ECO:0000313" key="3">
    <source>
        <dbReference type="Proteomes" id="UP000294489"/>
    </source>
</evidence>
<dbReference type="EMBL" id="SOEC01000008">
    <property type="protein sequence ID" value="TDX29126.1"/>
    <property type="molecule type" value="Genomic_DNA"/>
</dbReference>
<dbReference type="Proteomes" id="UP000294489">
    <property type="component" value="Unassembled WGS sequence"/>
</dbReference>
<gene>
    <name evidence="2" type="ORF">DFO67_108170</name>
</gene>
<accession>A0A4R8G1Z7</accession>